<dbReference type="PANTHER" id="PTHR21026">
    <property type="entry name" value="39S RIBOSOMAL PROTEIN L32, MITOCHONDRIAL"/>
    <property type="match status" value="1"/>
</dbReference>
<evidence type="ECO:0000256" key="6">
    <source>
        <dbReference type="ARBA" id="ARBA00023274"/>
    </source>
</evidence>
<dbReference type="GO" id="GO:0003735">
    <property type="term" value="F:structural constituent of ribosome"/>
    <property type="evidence" value="ECO:0007669"/>
    <property type="project" value="TreeGrafter"/>
</dbReference>
<protein>
    <recommendedName>
        <fullName evidence="7">Large ribosomal subunit protein bL32m</fullName>
    </recommendedName>
    <alternativeName>
        <fullName evidence="8">39S ribosomal protein L32, mitochondrial</fullName>
    </alternativeName>
</protein>
<comment type="function">
    <text evidence="9">Component of the mitochondrial large ribosomal subunit (mt-LSU). The mitochondrial ribosome (mitoribosome) is a large ribonucleoprotein complex responsible for the synthesis of proteins inside mitochondria.</text>
</comment>
<keyword evidence="6" id="KW-0687">Ribonucleoprotein</keyword>
<evidence type="ECO:0000256" key="9">
    <source>
        <dbReference type="ARBA" id="ARBA00045766"/>
    </source>
</evidence>
<evidence type="ECO:0000256" key="1">
    <source>
        <dbReference type="ARBA" id="ARBA00004173"/>
    </source>
</evidence>
<sequence length="205" mass="23537">MAGHLLKCLTDALGKFEYVYLTPLLRRPPTPQWIPLVVHPHQQLIEKDASFDIKSIFDGFLWGVPTCRRSVEKRMMRKYGAPNWHNKLILPRKDIKSCGSCGHNYEAGRLCPNCYSKVKAETIVLQEKMVEELGLDPIDKEIAIVYQGEKNQFDDEFFKVYHGKRVVQMEKPRPKWFSKNLLQKSGPNSDSVNGEVTAIKPHDLG</sequence>
<comment type="subcellular location">
    <subcellularLocation>
        <location evidence="1">Mitochondrion</location>
    </subcellularLocation>
</comment>
<evidence type="ECO:0000256" key="4">
    <source>
        <dbReference type="ARBA" id="ARBA00022980"/>
    </source>
</evidence>
<dbReference type="PANTHER" id="PTHR21026:SF2">
    <property type="entry name" value="LARGE RIBOSOMAL SUBUNIT PROTEIN BL32M"/>
    <property type="match status" value="1"/>
</dbReference>
<evidence type="ECO:0000256" key="3">
    <source>
        <dbReference type="ARBA" id="ARBA00022946"/>
    </source>
</evidence>
<comment type="similarity">
    <text evidence="2">Belongs to the bacterial ribosomal protein bL32 family.</text>
</comment>
<gene>
    <name evidence="11" type="primary">EOG090X0IGM</name>
</gene>
<evidence type="ECO:0000256" key="5">
    <source>
        <dbReference type="ARBA" id="ARBA00023128"/>
    </source>
</evidence>
<keyword evidence="4" id="KW-0689">Ribosomal protein</keyword>
<evidence type="ECO:0000313" key="11">
    <source>
        <dbReference type="EMBL" id="SVE76133.1"/>
    </source>
</evidence>
<keyword evidence="5" id="KW-0496">Mitochondrion</keyword>
<evidence type="ECO:0000256" key="7">
    <source>
        <dbReference type="ARBA" id="ARBA00039935"/>
    </source>
</evidence>
<organism evidence="11">
    <name type="scientific">Daphnia hispanica</name>
    <dbReference type="NCBI Taxonomy" id="575233"/>
    <lineage>
        <taxon>Eukaryota</taxon>
        <taxon>Metazoa</taxon>
        <taxon>Ecdysozoa</taxon>
        <taxon>Arthropoda</taxon>
        <taxon>Crustacea</taxon>
        <taxon>Branchiopoda</taxon>
        <taxon>Diplostraca</taxon>
        <taxon>Cladocera</taxon>
        <taxon>Anomopoda</taxon>
        <taxon>Daphniidae</taxon>
        <taxon>Daphnia</taxon>
    </lineage>
</organism>
<dbReference type="InterPro" id="IPR051991">
    <property type="entry name" value="Mitoribosomal_protein_bL32"/>
</dbReference>
<dbReference type="SUPFAM" id="SSF57829">
    <property type="entry name" value="Zn-binding ribosomal proteins"/>
    <property type="match status" value="1"/>
</dbReference>
<evidence type="ECO:0000256" key="10">
    <source>
        <dbReference type="SAM" id="MobiDB-lite"/>
    </source>
</evidence>
<accession>A0A4Y7M8E7</accession>
<dbReference type="AlphaFoldDB" id="A0A4Y7M8E7"/>
<reference evidence="11" key="1">
    <citation type="submission" date="2018-08" db="EMBL/GenBank/DDBJ databases">
        <authorList>
            <person name="Cornetti L."/>
        </authorList>
    </citation>
    <scope>NUCLEOTIDE SEQUENCE</scope>
    <source>
        <strain evidence="11">PT-GA-1</strain>
    </source>
</reference>
<evidence type="ECO:0000256" key="8">
    <source>
        <dbReference type="ARBA" id="ARBA00042577"/>
    </source>
</evidence>
<dbReference type="GO" id="GO:0005762">
    <property type="term" value="C:mitochondrial large ribosomal subunit"/>
    <property type="evidence" value="ECO:0007669"/>
    <property type="project" value="TreeGrafter"/>
</dbReference>
<dbReference type="InterPro" id="IPR011332">
    <property type="entry name" value="Ribosomal_zn-bd"/>
</dbReference>
<name>A0A4Y7M8E7_9CRUS</name>
<proteinExistence type="evidence at transcript level"/>
<keyword evidence="3" id="KW-0809">Transit peptide</keyword>
<dbReference type="GO" id="GO:0006412">
    <property type="term" value="P:translation"/>
    <property type="evidence" value="ECO:0007669"/>
    <property type="project" value="InterPro"/>
</dbReference>
<dbReference type="EMBL" id="LR006514">
    <property type="protein sequence ID" value="SVE76133.1"/>
    <property type="molecule type" value="mRNA"/>
</dbReference>
<feature type="region of interest" description="Disordered" evidence="10">
    <location>
        <begin position="182"/>
        <end position="205"/>
    </location>
</feature>
<evidence type="ECO:0000256" key="2">
    <source>
        <dbReference type="ARBA" id="ARBA00008560"/>
    </source>
</evidence>
<feature type="compositionally biased region" description="Polar residues" evidence="10">
    <location>
        <begin position="182"/>
        <end position="194"/>
    </location>
</feature>